<feature type="chain" id="PRO_5037815843" evidence="1">
    <location>
        <begin position="28"/>
        <end position="71"/>
    </location>
</feature>
<proteinExistence type="predicted"/>
<dbReference type="Proteomes" id="UP000887564">
    <property type="component" value="Unplaced"/>
</dbReference>
<name>A0A914RI23_PAREQ</name>
<protein>
    <submittedName>
        <fullName evidence="3">Secreted protein</fullName>
    </submittedName>
</protein>
<feature type="signal peptide" evidence="1">
    <location>
        <begin position="1"/>
        <end position="27"/>
    </location>
</feature>
<evidence type="ECO:0000313" key="2">
    <source>
        <dbReference type="Proteomes" id="UP000887564"/>
    </source>
</evidence>
<sequence length="71" mass="7774">MHADLISFLSQACIAAVLNSIVTSTAARSRSVVTSATRHTLSFRIFVATGEFIWTDGSADIVTRLYLVTRR</sequence>
<dbReference type="AlphaFoldDB" id="A0A914RI23"/>
<evidence type="ECO:0000313" key="3">
    <source>
        <dbReference type="WBParaSite" id="PEQ_0000596501-mRNA-1"/>
    </source>
</evidence>
<reference evidence="3" key="1">
    <citation type="submission" date="2022-11" db="UniProtKB">
        <authorList>
            <consortium name="WormBaseParasite"/>
        </authorList>
    </citation>
    <scope>IDENTIFICATION</scope>
</reference>
<dbReference type="WBParaSite" id="PEQ_0000596501-mRNA-1">
    <property type="protein sequence ID" value="PEQ_0000596501-mRNA-1"/>
    <property type="gene ID" value="PEQ_0000596501"/>
</dbReference>
<accession>A0A914RI23</accession>
<keyword evidence="2" id="KW-1185">Reference proteome</keyword>
<evidence type="ECO:0000256" key="1">
    <source>
        <dbReference type="SAM" id="SignalP"/>
    </source>
</evidence>
<organism evidence="2 3">
    <name type="scientific">Parascaris equorum</name>
    <name type="common">Equine roundworm</name>
    <dbReference type="NCBI Taxonomy" id="6256"/>
    <lineage>
        <taxon>Eukaryota</taxon>
        <taxon>Metazoa</taxon>
        <taxon>Ecdysozoa</taxon>
        <taxon>Nematoda</taxon>
        <taxon>Chromadorea</taxon>
        <taxon>Rhabditida</taxon>
        <taxon>Spirurina</taxon>
        <taxon>Ascaridomorpha</taxon>
        <taxon>Ascaridoidea</taxon>
        <taxon>Ascarididae</taxon>
        <taxon>Parascaris</taxon>
    </lineage>
</organism>
<keyword evidence="1" id="KW-0732">Signal</keyword>